<gene>
    <name evidence="13" type="primary">Sec63</name>
    <name evidence="13" type="ORF">Bhyg_08668</name>
</gene>
<dbReference type="GO" id="GO:0008320">
    <property type="term" value="F:protein transmembrane transporter activity"/>
    <property type="evidence" value="ECO:0007669"/>
    <property type="project" value="TreeGrafter"/>
</dbReference>
<dbReference type="Gene3D" id="1.10.287.110">
    <property type="entry name" value="DnaJ domain"/>
    <property type="match status" value="1"/>
</dbReference>
<evidence type="ECO:0000256" key="2">
    <source>
        <dbReference type="ARBA" id="ARBA00022448"/>
    </source>
</evidence>
<evidence type="ECO:0000256" key="7">
    <source>
        <dbReference type="ARBA" id="ARBA00023136"/>
    </source>
</evidence>
<accession>A0A9Q0N519</accession>
<evidence type="ECO:0000256" key="4">
    <source>
        <dbReference type="ARBA" id="ARBA00022824"/>
    </source>
</evidence>
<dbReference type="SUPFAM" id="SSF46565">
    <property type="entry name" value="Chaperone J-domain"/>
    <property type="match status" value="1"/>
</dbReference>
<dbReference type="Pfam" id="PF00226">
    <property type="entry name" value="DnaJ"/>
    <property type="match status" value="1"/>
</dbReference>
<keyword evidence="14" id="KW-1185">Reference proteome</keyword>
<feature type="compositionally biased region" description="Acidic residues" evidence="9">
    <location>
        <begin position="951"/>
        <end position="961"/>
    </location>
</feature>
<dbReference type="Gene3D" id="1.10.3380.10">
    <property type="entry name" value="Sec63 N-terminal domain-like domain"/>
    <property type="match status" value="1"/>
</dbReference>
<dbReference type="FunFam" id="2.60.40.150:FF:000184">
    <property type="entry name" value="Translocation protein SEC63"/>
    <property type="match status" value="1"/>
</dbReference>
<name>A0A9Q0N519_9DIPT</name>
<feature type="compositionally biased region" description="Acidic residues" evidence="9">
    <location>
        <begin position="705"/>
        <end position="714"/>
    </location>
</feature>
<evidence type="ECO:0000259" key="12">
    <source>
        <dbReference type="PROSITE" id="PS51203"/>
    </source>
</evidence>
<dbReference type="SMART" id="SM00271">
    <property type="entry name" value="DnaJ"/>
    <property type="match status" value="1"/>
</dbReference>
<dbReference type="FunFam" id="1.10.3380.10:FF:000011">
    <property type="entry name" value="Translocation protein SEC63"/>
    <property type="match status" value="1"/>
</dbReference>
<keyword evidence="4" id="KW-0256">Endoplasmic reticulum</keyword>
<evidence type="ECO:0000256" key="8">
    <source>
        <dbReference type="ARBA" id="ARBA00023186"/>
    </source>
</evidence>
<dbReference type="InterPro" id="IPR007052">
    <property type="entry name" value="CS_dom"/>
</dbReference>
<evidence type="ECO:0000256" key="3">
    <source>
        <dbReference type="ARBA" id="ARBA00022692"/>
    </source>
</evidence>
<evidence type="ECO:0000256" key="1">
    <source>
        <dbReference type="ARBA" id="ARBA00004477"/>
    </source>
</evidence>
<protein>
    <submittedName>
        <fullName evidence="13">Translocation protein SEC63 like</fullName>
    </submittedName>
</protein>
<dbReference type="GO" id="GO:0006614">
    <property type="term" value="P:SRP-dependent cotranslational protein targeting to membrane"/>
    <property type="evidence" value="ECO:0007669"/>
    <property type="project" value="TreeGrafter"/>
</dbReference>
<evidence type="ECO:0000256" key="9">
    <source>
        <dbReference type="SAM" id="MobiDB-lite"/>
    </source>
</evidence>
<evidence type="ECO:0000259" key="11">
    <source>
        <dbReference type="PROSITE" id="PS50076"/>
    </source>
</evidence>
<keyword evidence="8" id="KW-0143">Chaperone</keyword>
<keyword evidence="3 10" id="KW-0812">Transmembrane</keyword>
<feature type="domain" description="J" evidence="11">
    <location>
        <begin position="319"/>
        <end position="381"/>
    </location>
</feature>
<proteinExistence type="predicted"/>
<feature type="compositionally biased region" description="Acidic residues" evidence="9">
    <location>
        <begin position="790"/>
        <end position="800"/>
    </location>
</feature>
<dbReference type="SUPFAM" id="SSF49764">
    <property type="entry name" value="HSP20-like chaperones"/>
    <property type="match status" value="1"/>
</dbReference>
<dbReference type="PROSITE" id="PS51203">
    <property type="entry name" value="CS"/>
    <property type="match status" value="1"/>
</dbReference>
<dbReference type="GO" id="GO:0006620">
    <property type="term" value="P:post-translational protein targeting to endoplasmic reticulum membrane"/>
    <property type="evidence" value="ECO:0007669"/>
    <property type="project" value="TreeGrafter"/>
</dbReference>
<feature type="compositionally biased region" description="Basic and acidic residues" evidence="9">
    <location>
        <begin position="769"/>
        <end position="789"/>
    </location>
</feature>
<feature type="compositionally biased region" description="Basic and acidic residues" evidence="9">
    <location>
        <begin position="801"/>
        <end position="817"/>
    </location>
</feature>
<dbReference type="AlphaFoldDB" id="A0A9Q0N519"/>
<dbReference type="CDD" id="cd06467">
    <property type="entry name" value="p23_NUDC_like"/>
    <property type="match status" value="1"/>
</dbReference>
<dbReference type="Pfam" id="PF02889">
    <property type="entry name" value="Sec63"/>
    <property type="match status" value="2"/>
</dbReference>
<dbReference type="Gene3D" id="2.60.40.790">
    <property type="match status" value="1"/>
</dbReference>
<evidence type="ECO:0000313" key="14">
    <source>
        <dbReference type="Proteomes" id="UP001151699"/>
    </source>
</evidence>
<comment type="subcellular location">
    <subcellularLocation>
        <location evidence="1">Endoplasmic reticulum membrane</location>
        <topology evidence="1">Multi-pass membrane protein</topology>
    </subcellularLocation>
</comment>
<dbReference type="PRINTS" id="PR00625">
    <property type="entry name" value="JDOMAIN"/>
</dbReference>
<dbReference type="InterPro" id="IPR001623">
    <property type="entry name" value="DnaJ_domain"/>
</dbReference>
<dbReference type="SMART" id="SM00973">
    <property type="entry name" value="Sec63"/>
    <property type="match status" value="1"/>
</dbReference>
<dbReference type="Gene3D" id="1.10.150.20">
    <property type="entry name" value="5' to 3' exonuclease, C-terminal subdomain"/>
    <property type="match status" value="1"/>
</dbReference>
<dbReference type="Proteomes" id="UP001151699">
    <property type="component" value="Chromosome B"/>
</dbReference>
<dbReference type="Pfam" id="PF14050">
    <property type="entry name" value="Nudc_N"/>
    <property type="match status" value="1"/>
</dbReference>
<keyword evidence="7 10" id="KW-0472">Membrane</keyword>
<feature type="compositionally biased region" description="Basic residues" evidence="9">
    <location>
        <begin position="736"/>
        <end position="757"/>
    </location>
</feature>
<feature type="region of interest" description="Disordered" evidence="9">
    <location>
        <begin position="919"/>
        <end position="961"/>
    </location>
</feature>
<keyword evidence="2" id="KW-0813">Transport</keyword>
<dbReference type="CDD" id="cd06257">
    <property type="entry name" value="DnaJ"/>
    <property type="match status" value="1"/>
</dbReference>
<keyword evidence="5" id="KW-0653">Protein transport</keyword>
<dbReference type="InterPro" id="IPR004179">
    <property type="entry name" value="Sec63-dom"/>
</dbReference>
<feature type="transmembrane region" description="Helical" evidence="10">
    <location>
        <begin position="288"/>
        <end position="306"/>
    </location>
</feature>
<feature type="compositionally biased region" description="Basic and acidic residues" evidence="9">
    <location>
        <begin position="722"/>
        <end position="731"/>
    </location>
</feature>
<dbReference type="InterPro" id="IPR036869">
    <property type="entry name" value="J_dom_sf"/>
</dbReference>
<dbReference type="InterPro" id="IPR014756">
    <property type="entry name" value="Ig_E-set"/>
</dbReference>
<feature type="domain" description="CS" evidence="12">
    <location>
        <begin position="125"/>
        <end position="215"/>
    </location>
</feature>
<dbReference type="InterPro" id="IPR008978">
    <property type="entry name" value="HSP20-like_chaperone"/>
</dbReference>
<dbReference type="InterPro" id="IPR025934">
    <property type="entry name" value="NudC_N_dom"/>
</dbReference>
<dbReference type="FunFam" id="1.10.287.110:FF:000063">
    <property type="entry name" value="Translocation protein SEC63"/>
    <property type="match status" value="1"/>
</dbReference>
<keyword evidence="6 10" id="KW-1133">Transmembrane helix</keyword>
<dbReference type="PANTHER" id="PTHR24075:SF0">
    <property type="entry name" value="TRANSLOCATION PROTEIN SEC63 HOMOLOG"/>
    <property type="match status" value="1"/>
</dbReference>
<evidence type="ECO:0000256" key="6">
    <source>
        <dbReference type="ARBA" id="ARBA00022989"/>
    </source>
</evidence>
<dbReference type="EMBL" id="WJQU01000002">
    <property type="protein sequence ID" value="KAJ6643703.1"/>
    <property type="molecule type" value="Genomic_DNA"/>
</dbReference>
<evidence type="ECO:0000256" key="5">
    <source>
        <dbReference type="ARBA" id="ARBA00022927"/>
    </source>
</evidence>
<dbReference type="GO" id="GO:0031207">
    <property type="term" value="C:Sec62/Sec63 complex"/>
    <property type="evidence" value="ECO:0007669"/>
    <property type="project" value="TreeGrafter"/>
</dbReference>
<comment type="caution">
    <text evidence="13">The sequence shown here is derived from an EMBL/GenBank/DDBJ whole genome shotgun (WGS) entry which is preliminary data.</text>
</comment>
<sequence>MNPERNDAIFSEILNEHQSLSSFFDSLFGFLARRTDFYTEITNPSDKIGFPPGVNEQIVLKTLRKWKYNVVKSANEIPIAQEEEITTCIDDEEDSSVVSVSSECHEVKTKESLSAFEPSEFYNGGCFSNYCWSQTVNEIELSVLLPEHVRSPKHLRVNIEHQSVKVIDQLNQLVILEESLARKWKSSEAVWSVVAGKKLQITVDKMTEGWWEKLFMNETPLDTTKLNSSRPMEELSQDTQDMIRKMQWDNQQKLLDPDKFKDDCQCPGCIEKRTLIASAEPYKSVKSVLVKLSIIFGWALLIYLAYRVSQFDYEMSNFDPYEILNIPPTSSQQAIKKAYRQQSLLLHPDKETGDEKAFMKLSKAYQALTDEESRRNWEKYGNPDGPGAMSFGIALPSWIVEKENSVWVLGLYALVFMVAMPVAVGTWWYRSIRFSGDKVLLDTTQMYFYFFHKTPNMLMKRVIMILAASFEFDKRHNAQVIERPSDNVEVPALIHKLPNLNEKCKELPLSRIYSVKARAILHAHLGRIALNPETLEKDRQLIVKKCPYLIQEMVSCVNQLIMLAYARRIPKLPKIETIENCMKLSPMILQRLWEFKSPLLQLPFITEDNIRMFSKGNIKNLQQLAKLSADESKKCMKHLTDFERENLMKVLGKMPLIDFSHRCEVIDDENTNVVTAGAIVTVTVTLKRNNMSKLFGDSTAKVTDEIPEDEEDINNENGEAAEEPRVKEKKSVWKSMKPKRGGPGAKNKHKGGSKKSQSHQQIAKAPEVVAKDTKETKEAKSSEKEKESESDAESGEESDNDEKIGLSVDDEKKEQAEWEKIQKKLNRREKLEGKSKLSHSVHCPGFPEDKQEYWWTYICDRKSRTLLTAPYHVTNLVDTEEIQLKFTAPRWPAVYTFTVCLRSDSYVGLDQQQELKLDVKEAPAVPTDHPQWDLCDTESEKEDPQANESEFATDDTSDDEE</sequence>
<dbReference type="InterPro" id="IPR035892">
    <property type="entry name" value="C2_domain_sf"/>
</dbReference>
<dbReference type="Gene3D" id="2.60.40.150">
    <property type="entry name" value="C2 domain"/>
    <property type="match status" value="1"/>
</dbReference>
<evidence type="ECO:0000256" key="10">
    <source>
        <dbReference type="SAM" id="Phobius"/>
    </source>
</evidence>
<dbReference type="PANTHER" id="PTHR24075">
    <property type="entry name" value="SEC63 DOMAIN-CONTAINING"/>
    <property type="match status" value="1"/>
</dbReference>
<dbReference type="GO" id="GO:0003723">
    <property type="term" value="F:RNA binding"/>
    <property type="evidence" value="ECO:0007669"/>
    <property type="project" value="TreeGrafter"/>
</dbReference>
<reference evidence="13" key="1">
    <citation type="submission" date="2022-07" db="EMBL/GenBank/DDBJ databases">
        <authorList>
            <person name="Trinca V."/>
            <person name="Uliana J.V.C."/>
            <person name="Torres T.T."/>
            <person name="Ward R.J."/>
            <person name="Monesi N."/>
        </authorList>
    </citation>
    <scope>NUCLEOTIDE SEQUENCE</scope>
    <source>
        <strain evidence="13">HSMRA1968</strain>
        <tissue evidence="13">Whole embryos</tissue>
    </source>
</reference>
<feature type="region of interest" description="Disordered" evidence="9">
    <location>
        <begin position="702"/>
        <end position="817"/>
    </location>
</feature>
<dbReference type="OrthoDB" id="1734229at2759"/>
<dbReference type="SUPFAM" id="SSF81296">
    <property type="entry name" value="E set domains"/>
    <property type="match status" value="1"/>
</dbReference>
<organism evidence="13 14">
    <name type="scientific">Pseudolycoriella hygida</name>
    <dbReference type="NCBI Taxonomy" id="35572"/>
    <lineage>
        <taxon>Eukaryota</taxon>
        <taxon>Metazoa</taxon>
        <taxon>Ecdysozoa</taxon>
        <taxon>Arthropoda</taxon>
        <taxon>Hexapoda</taxon>
        <taxon>Insecta</taxon>
        <taxon>Pterygota</taxon>
        <taxon>Neoptera</taxon>
        <taxon>Endopterygota</taxon>
        <taxon>Diptera</taxon>
        <taxon>Nematocera</taxon>
        <taxon>Sciaroidea</taxon>
        <taxon>Sciaridae</taxon>
        <taxon>Pseudolycoriella</taxon>
    </lineage>
</organism>
<feature type="transmembrane region" description="Helical" evidence="10">
    <location>
        <begin position="406"/>
        <end position="429"/>
    </location>
</feature>
<dbReference type="SUPFAM" id="SSF158702">
    <property type="entry name" value="Sec63 N-terminal domain-like"/>
    <property type="match status" value="1"/>
</dbReference>
<dbReference type="PROSITE" id="PS50076">
    <property type="entry name" value="DNAJ_2"/>
    <property type="match status" value="1"/>
</dbReference>
<dbReference type="Pfam" id="PF04969">
    <property type="entry name" value="CS"/>
    <property type="match status" value="1"/>
</dbReference>
<evidence type="ECO:0000313" key="13">
    <source>
        <dbReference type="EMBL" id="KAJ6643703.1"/>
    </source>
</evidence>